<organism evidence="1 2">
    <name type="scientific">Eumeta variegata</name>
    <name type="common">Bagworm moth</name>
    <name type="synonym">Eumeta japonica</name>
    <dbReference type="NCBI Taxonomy" id="151549"/>
    <lineage>
        <taxon>Eukaryota</taxon>
        <taxon>Metazoa</taxon>
        <taxon>Ecdysozoa</taxon>
        <taxon>Arthropoda</taxon>
        <taxon>Hexapoda</taxon>
        <taxon>Insecta</taxon>
        <taxon>Pterygota</taxon>
        <taxon>Neoptera</taxon>
        <taxon>Endopterygota</taxon>
        <taxon>Lepidoptera</taxon>
        <taxon>Glossata</taxon>
        <taxon>Ditrysia</taxon>
        <taxon>Tineoidea</taxon>
        <taxon>Psychidae</taxon>
        <taxon>Oiketicinae</taxon>
        <taxon>Eumeta</taxon>
    </lineage>
</organism>
<keyword evidence="2" id="KW-1185">Reference proteome</keyword>
<reference evidence="1 2" key="1">
    <citation type="journal article" date="2019" name="Commun. Biol.">
        <title>The bagworm genome reveals a unique fibroin gene that provides high tensile strength.</title>
        <authorList>
            <person name="Kono N."/>
            <person name="Nakamura H."/>
            <person name="Ohtoshi R."/>
            <person name="Tomita M."/>
            <person name="Numata K."/>
            <person name="Arakawa K."/>
        </authorList>
    </citation>
    <scope>NUCLEOTIDE SEQUENCE [LARGE SCALE GENOMIC DNA]</scope>
</reference>
<proteinExistence type="predicted"/>
<gene>
    <name evidence="1" type="ORF">EVAR_3968_1</name>
</gene>
<accession>A0A4C1SU98</accession>
<dbReference type="EMBL" id="BGZK01000014">
    <property type="protein sequence ID" value="GBP04631.1"/>
    <property type="molecule type" value="Genomic_DNA"/>
</dbReference>
<evidence type="ECO:0000313" key="2">
    <source>
        <dbReference type="Proteomes" id="UP000299102"/>
    </source>
</evidence>
<protein>
    <submittedName>
        <fullName evidence="1">Uncharacterized protein</fullName>
    </submittedName>
</protein>
<dbReference type="AlphaFoldDB" id="A0A4C1SU98"/>
<comment type="caution">
    <text evidence="1">The sequence shown here is derived from an EMBL/GenBank/DDBJ whole genome shotgun (WGS) entry which is preliminary data.</text>
</comment>
<evidence type="ECO:0000313" key="1">
    <source>
        <dbReference type="EMBL" id="GBP04631.1"/>
    </source>
</evidence>
<sequence>MILFFLTQKKYVAASVFTAVPVAYFIFEPRKTNAEPARYRGGGAGGADKGLPRSEIHKRKLGLLRNDERERVHEPRKKKTNHRIIRIIFFGEGTGPGAGGPRSKDLRRAPSSHALKAHPMFKLEHESAPDTADAVFSYNYSITHETAAPFCLRMM</sequence>
<name>A0A4C1SU98_EUMVA</name>
<dbReference type="Proteomes" id="UP000299102">
    <property type="component" value="Unassembled WGS sequence"/>
</dbReference>